<reference evidence="2" key="1">
    <citation type="submission" date="2019-07" db="EMBL/GenBank/DDBJ databases">
        <title>Draft Genome Sequence of Bacillus thuringiensis Strain S906, an Isolate Toxic for Coleopteran and Lepidopteran.</title>
        <authorList>
            <person name="Grynberg P."/>
            <person name="Martins E.S."/>
            <person name="Queiroz P.R."/>
            <person name="Togawa R.C."/>
            <person name="Martins N.F."/>
            <person name="Praca L.B."/>
            <person name="Fiuza V."/>
            <person name="Ramos F."/>
            <person name="Silva E."/>
            <person name="Monnerat R.G."/>
        </authorList>
    </citation>
    <scope>NUCLEOTIDE SEQUENCE</scope>
    <source>
        <strain evidence="2">S906</strain>
    </source>
</reference>
<dbReference type="InterPro" id="IPR025940">
    <property type="entry name" value="SpoIISA_toxin"/>
</dbReference>
<gene>
    <name evidence="2" type="ORF">FLM80_16190</name>
</gene>
<dbReference type="Proteomes" id="UP001168357">
    <property type="component" value="Unassembled WGS sequence"/>
</dbReference>
<accession>A0AAP4Q6H4</accession>
<proteinExistence type="predicted"/>
<evidence type="ECO:0000313" key="3">
    <source>
        <dbReference type="Proteomes" id="UP001168357"/>
    </source>
</evidence>
<keyword evidence="1" id="KW-1133">Transmembrane helix</keyword>
<dbReference type="AlphaFoldDB" id="A0AAP4Q6H4"/>
<evidence type="ECO:0000313" key="2">
    <source>
        <dbReference type="EMBL" id="MDN7078606.1"/>
    </source>
</evidence>
<feature type="transmembrane region" description="Helical" evidence="1">
    <location>
        <begin position="6"/>
        <end position="29"/>
    </location>
</feature>
<feature type="transmembrane region" description="Helical" evidence="1">
    <location>
        <begin position="74"/>
        <end position="91"/>
    </location>
</feature>
<comment type="caution">
    <text evidence="2">The sequence shown here is derived from an EMBL/GenBank/DDBJ whole genome shotgun (WGS) entry which is preliminary data.</text>
</comment>
<dbReference type="Pfam" id="PF14171">
    <property type="entry name" value="SpoIISA_toxin"/>
    <property type="match status" value="1"/>
</dbReference>
<dbReference type="GO" id="GO:0016020">
    <property type="term" value="C:membrane"/>
    <property type="evidence" value="ECO:0007669"/>
    <property type="project" value="InterPro"/>
</dbReference>
<evidence type="ECO:0000256" key="1">
    <source>
        <dbReference type="SAM" id="Phobius"/>
    </source>
</evidence>
<keyword evidence="1" id="KW-0812">Transmembrane</keyword>
<name>A0AAP4Q6H4_BACTU</name>
<sequence length="265" mass="30275">MQGDDRLIFAGKVALWFAVVYLFTYLILLSFTDKLTKKDSRFNILLFRKFWYLLFVIGACYVVTNYPITEKNSLQFLYAFISAVLIDIAVFQTPLVKKIGPTELNEPIEALKDSNQLVLSFSEKMKSLVTYIGDVTIEENIQNDTMYITGLSNVLKNYGEDNRIDISLNRFSSHAEMRGLIDLLSLDNRTEAIGTLVDKKTFYSKDSKIALAPITVLEQEYILQISSKKVITEIDVDIFFLLIHVYDLAICERDERGAVEDGENV</sequence>
<keyword evidence="1" id="KW-0472">Membrane</keyword>
<dbReference type="EMBL" id="VIGY01000019">
    <property type="protein sequence ID" value="MDN7078606.1"/>
    <property type="molecule type" value="Genomic_DNA"/>
</dbReference>
<feature type="transmembrane region" description="Helical" evidence="1">
    <location>
        <begin position="50"/>
        <end position="68"/>
    </location>
</feature>
<dbReference type="Gene3D" id="3.30.70.2720">
    <property type="match status" value="1"/>
</dbReference>
<organism evidence="2 3">
    <name type="scientific">Bacillus thuringiensis</name>
    <dbReference type="NCBI Taxonomy" id="1428"/>
    <lineage>
        <taxon>Bacteria</taxon>
        <taxon>Bacillati</taxon>
        <taxon>Bacillota</taxon>
        <taxon>Bacilli</taxon>
        <taxon>Bacillales</taxon>
        <taxon>Bacillaceae</taxon>
        <taxon>Bacillus</taxon>
        <taxon>Bacillus cereus group</taxon>
    </lineage>
</organism>
<protein>
    <submittedName>
        <fullName evidence="2">Stage II sporulation protein SA</fullName>
    </submittedName>
</protein>